<dbReference type="Proteomes" id="UP001276659">
    <property type="component" value="Unassembled WGS sequence"/>
</dbReference>
<evidence type="ECO:0000313" key="3">
    <source>
        <dbReference type="Proteomes" id="UP001276659"/>
    </source>
</evidence>
<name>A0AAD9YX48_9LECA</name>
<reference evidence="2" key="1">
    <citation type="submission" date="2022-11" db="EMBL/GenBank/DDBJ databases">
        <title>Chromosomal genome sequence assembly and mating type (MAT) locus characterization of the leprose asexual lichenized fungus Lepraria neglecta (Nyl.) Erichsen.</title>
        <authorList>
            <person name="Allen J.L."/>
            <person name="Pfeffer B."/>
        </authorList>
    </citation>
    <scope>NUCLEOTIDE SEQUENCE</scope>
    <source>
        <strain evidence="2">Allen 5258</strain>
    </source>
</reference>
<feature type="signal peptide" evidence="1">
    <location>
        <begin position="1"/>
        <end position="20"/>
    </location>
</feature>
<gene>
    <name evidence="2" type="ORF">OEA41_010726</name>
</gene>
<keyword evidence="1" id="KW-0732">Signal</keyword>
<sequence length="122" mass="13021">MRLSLTLFALTTTSLNLVSGRTGVIVNGQTVTIDAPAEPSQYKTLLRAAKLDQDLGSLDLGSGDPLEPIKSAEVYRVDIRGPTGSAFIFSLAFVVDVLLGNQASAVAWKNLDPAVVWGLYRD</sequence>
<evidence type="ECO:0000256" key="1">
    <source>
        <dbReference type="SAM" id="SignalP"/>
    </source>
</evidence>
<proteinExistence type="predicted"/>
<organism evidence="2 3">
    <name type="scientific">Lepraria neglecta</name>
    <dbReference type="NCBI Taxonomy" id="209136"/>
    <lineage>
        <taxon>Eukaryota</taxon>
        <taxon>Fungi</taxon>
        <taxon>Dikarya</taxon>
        <taxon>Ascomycota</taxon>
        <taxon>Pezizomycotina</taxon>
        <taxon>Lecanoromycetes</taxon>
        <taxon>OSLEUM clade</taxon>
        <taxon>Lecanoromycetidae</taxon>
        <taxon>Lecanorales</taxon>
        <taxon>Lecanorineae</taxon>
        <taxon>Stereocaulaceae</taxon>
        <taxon>Lepraria</taxon>
    </lineage>
</organism>
<protein>
    <submittedName>
        <fullName evidence="2">Uncharacterized protein</fullName>
    </submittedName>
</protein>
<comment type="caution">
    <text evidence="2">The sequence shown here is derived from an EMBL/GenBank/DDBJ whole genome shotgun (WGS) entry which is preliminary data.</text>
</comment>
<dbReference type="AlphaFoldDB" id="A0AAD9YX48"/>
<feature type="chain" id="PRO_5042007532" evidence="1">
    <location>
        <begin position="21"/>
        <end position="122"/>
    </location>
</feature>
<accession>A0AAD9YX48</accession>
<keyword evidence="3" id="KW-1185">Reference proteome</keyword>
<dbReference type="EMBL" id="JASNWA010000011">
    <property type="protein sequence ID" value="KAK3167599.1"/>
    <property type="molecule type" value="Genomic_DNA"/>
</dbReference>
<evidence type="ECO:0000313" key="2">
    <source>
        <dbReference type="EMBL" id="KAK3167599.1"/>
    </source>
</evidence>